<dbReference type="EC" id="1.1.1.49" evidence="2"/>
<feature type="compositionally biased region" description="Basic residues" evidence="1">
    <location>
        <begin position="88"/>
        <end position="97"/>
    </location>
</feature>
<feature type="compositionally biased region" description="Basic residues" evidence="1">
    <location>
        <begin position="456"/>
        <end position="469"/>
    </location>
</feature>
<evidence type="ECO:0000313" key="2">
    <source>
        <dbReference type="EMBL" id="CAA9303003.1"/>
    </source>
</evidence>
<feature type="region of interest" description="Disordered" evidence="1">
    <location>
        <begin position="1"/>
        <end position="97"/>
    </location>
</feature>
<sequence length="516" mass="53285">EHRHAVRGGGAGRGPVAAAEAALHHPRSPAAGAGDLWRHGRPGAPQAHPRHLPPLAAEAPPRGLCCRRGGARADGRRGVPAADEGRAGRVRHGAHGRRVGRVRRAALLREPRLRRRGGLRAAQGAAQGGRSRVRHPQQPPVLLRGAAAGGGRDLARPGAGGDDLPARVPVLDAGHRGEAVRTRPGVGAGAEHGAAGGLRRAADLPHRPLPGEGNAPEHDGVPLRQLRVGAAVEPQPHRPRADHGRGDRGAGDARRLLRAERRAARHGAEPPAADPHAGGDGAPGLVRRGLGAQREGQGAARHPPHAGRGHRPGDGARPVHRRGRRQGVPPGRRRRAGVAHGDLCGGAHAGGQLAVGGRALLPAHGEAPPGQGHGGGGQLPPRAAPGDGRGGERAPRAQRAGAAHPAQGRDLALLRGQGPGPRRPPAGREHGLRLRHRVQGRRVPGGLPAPPAGRDARRRHPFRPPRRGGGRLDPGHPHPGALGSFRRARGLPRRKLGPRRRRPAAGGGWEGVAPAM</sequence>
<name>A0A6J4KF24_9BACT</name>
<feature type="region of interest" description="Disordered" evidence="1">
    <location>
        <begin position="361"/>
        <end position="516"/>
    </location>
</feature>
<dbReference type="GO" id="GO:0004345">
    <property type="term" value="F:glucose-6-phosphate dehydrogenase activity"/>
    <property type="evidence" value="ECO:0007669"/>
    <property type="project" value="UniProtKB-EC"/>
</dbReference>
<feature type="region of interest" description="Disordered" evidence="1">
    <location>
        <begin position="117"/>
        <end position="343"/>
    </location>
</feature>
<protein>
    <submittedName>
        <fullName evidence="2">Glucose-6-phosphate 1-dehydrogenase</fullName>
        <ecNumber evidence="2">1.1.1.49</ecNumber>
    </submittedName>
</protein>
<dbReference type="AlphaFoldDB" id="A0A6J4KF24"/>
<evidence type="ECO:0000256" key="1">
    <source>
        <dbReference type="SAM" id="MobiDB-lite"/>
    </source>
</evidence>
<feature type="compositionally biased region" description="Low complexity" evidence="1">
    <location>
        <begin position="119"/>
        <end position="130"/>
    </location>
</feature>
<keyword evidence="2" id="KW-0560">Oxidoreductase</keyword>
<feature type="compositionally biased region" description="Gly residues" evidence="1">
    <location>
        <begin position="186"/>
        <end position="196"/>
    </location>
</feature>
<feature type="compositionally biased region" description="Basic and acidic residues" evidence="1">
    <location>
        <begin position="71"/>
        <end position="87"/>
    </location>
</feature>
<feature type="compositionally biased region" description="Basic residues" evidence="1">
    <location>
        <begin position="318"/>
        <end position="337"/>
    </location>
</feature>
<feature type="non-terminal residue" evidence="2">
    <location>
        <position position="1"/>
    </location>
</feature>
<feature type="compositionally biased region" description="Basic residues" evidence="1">
    <location>
        <begin position="486"/>
        <end position="503"/>
    </location>
</feature>
<accession>A0A6J4KF24</accession>
<reference evidence="2" key="1">
    <citation type="submission" date="2020-02" db="EMBL/GenBank/DDBJ databases">
        <authorList>
            <person name="Meier V. D."/>
        </authorList>
    </citation>
    <scope>NUCLEOTIDE SEQUENCE</scope>
    <source>
        <strain evidence="2">AVDCRST_MAG68</strain>
    </source>
</reference>
<feature type="compositionally biased region" description="Low complexity" evidence="1">
    <location>
        <begin position="59"/>
        <end position="68"/>
    </location>
</feature>
<gene>
    <name evidence="2" type="ORF">AVDCRST_MAG68-615</name>
</gene>
<feature type="compositionally biased region" description="Basic and acidic residues" evidence="1">
    <location>
        <begin position="235"/>
        <end position="268"/>
    </location>
</feature>
<proteinExistence type="predicted"/>
<feature type="non-terminal residue" evidence="2">
    <location>
        <position position="516"/>
    </location>
</feature>
<dbReference type="EMBL" id="CADCTW010000034">
    <property type="protein sequence ID" value="CAA9303003.1"/>
    <property type="molecule type" value="Genomic_DNA"/>
</dbReference>
<organism evidence="2">
    <name type="scientific">uncultured Gemmatimonadota bacterium</name>
    <dbReference type="NCBI Taxonomy" id="203437"/>
    <lineage>
        <taxon>Bacteria</taxon>
        <taxon>Pseudomonadati</taxon>
        <taxon>Gemmatimonadota</taxon>
        <taxon>environmental samples</taxon>
    </lineage>
</organism>